<dbReference type="RefSeq" id="YP_009037181.1">
    <property type="nucleotide sequence ID" value="NC_024216.1"/>
</dbReference>
<name>A0A024AZY1_9CAUD</name>
<keyword evidence="2" id="KW-1185">Reference proteome</keyword>
<dbReference type="EMBL" id="KJ489397">
    <property type="protein sequence ID" value="AHZ09715.1"/>
    <property type="molecule type" value="Genomic_DNA"/>
</dbReference>
<evidence type="ECO:0000313" key="1">
    <source>
        <dbReference type="EMBL" id="AHZ09715.1"/>
    </source>
</evidence>
<dbReference type="Proteomes" id="UP000026902">
    <property type="component" value="Segment"/>
</dbReference>
<organism evidence="1 2">
    <name type="scientific">Bacillus phage CAM003</name>
    <dbReference type="NCBI Taxonomy" id="1486657"/>
    <lineage>
        <taxon>Viruses</taxon>
        <taxon>Duplodnaviria</taxon>
        <taxon>Heunggongvirae</taxon>
        <taxon>Uroviricota</taxon>
        <taxon>Caudoviricetes</taxon>
        <taxon>Herelleviridae</taxon>
        <taxon>Bastillevirinae</taxon>
        <taxon>Bastillevirus</taxon>
        <taxon>Bastillevirus CAM003</taxon>
    </lineage>
</organism>
<proteinExistence type="predicted"/>
<protein>
    <submittedName>
        <fullName evidence="1">Uncharacterized protein</fullName>
    </submittedName>
</protein>
<dbReference type="GeneID" id="19526581"/>
<evidence type="ECO:0000313" key="2">
    <source>
        <dbReference type="Proteomes" id="UP000026902"/>
    </source>
</evidence>
<reference evidence="2" key="1">
    <citation type="submission" date="2014-09" db="EMBL/GenBank/DDBJ databases">
        <authorList>
            <person name="Sauder A.B."/>
            <person name="McKenzie Q.R."/>
            <person name="Temple L.M."/>
            <person name="Alexis B.K."/>
            <person name="Al-Atrache Z."/>
            <person name="Lewis L.O."/>
            <person name="Loesser-Casey K.E."/>
            <person name="Mitchell K.J."/>
        </authorList>
    </citation>
    <scope>NUCLEOTIDE SEQUENCE [LARGE SCALE GENOMIC DNA]</scope>
</reference>
<accession>A0A024AZY1</accession>
<dbReference type="KEGG" id="vg:19526581"/>
<sequence length="79" mass="9593">MNEVLSLHELGKKILAAKESYYDRREKVRNMVDYKAQKYAEYALEDFAESIMEMEQHYIEQCKLYNDFDENDSVLDWKE</sequence>